<keyword evidence="7" id="KW-1185">Reference proteome</keyword>
<dbReference type="Proteomes" id="UP000196027">
    <property type="component" value="Chromosome"/>
</dbReference>
<dbReference type="InterPro" id="IPR011057">
    <property type="entry name" value="Mss4-like_sf"/>
</dbReference>
<dbReference type="GO" id="GO:0046872">
    <property type="term" value="F:metal ion binding"/>
    <property type="evidence" value="ECO:0007669"/>
    <property type="project" value="UniProtKB-KW"/>
</dbReference>
<dbReference type="RefSeq" id="WP_087461771.1">
    <property type="nucleotide sequence ID" value="NZ_CP021425.1"/>
</dbReference>
<dbReference type="InterPro" id="IPR006913">
    <property type="entry name" value="CENP-V/GFA"/>
</dbReference>
<dbReference type="PROSITE" id="PS51891">
    <property type="entry name" value="CENP_V_GFA"/>
    <property type="match status" value="1"/>
</dbReference>
<evidence type="ECO:0000313" key="6">
    <source>
        <dbReference type="EMBL" id="ARU56811.1"/>
    </source>
</evidence>
<dbReference type="GO" id="GO:0016846">
    <property type="term" value="F:carbon-sulfur lyase activity"/>
    <property type="evidence" value="ECO:0007669"/>
    <property type="project" value="InterPro"/>
</dbReference>
<evidence type="ECO:0000256" key="3">
    <source>
        <dbReference type="ARBA" id="ARBA00022833"/>
    </source>
</evidence>
<comment type="similarity">
    <text evidence="1">Belongs to the Gfa family.</text>
</comment>
<dbReference type="PANTHER" id="PTHR33337">
    <property type="entry name" value="GFA DOMAIN-CONTAINING PROTEIN"/>
    <property type="match status" value="1"/>
</dbReference>
<gene>
    <name evidence="6" type="ORF">OLMES_2761</name>
</gene>
<proteinExistence type="inferred from homology"/>
<dbReference type="AlphaFoldDB" id="A0A1Y0I8M9"/>
<name>A0A1Y0I8M9_9GAMM</name>
<protein>
    <submittedName>
        <fullName evidence="6">Glutathione-dependent formaldehyde-activating GFA</fullName>
    </submittedName>
</protein>
<keyword evidence="3" id="KW-0862">Zinc</keyword>
<evidence type="ECO:0000256" key="4">
    <source>
        <dbReference type="ARBA" id="ARBA00023239"/>
    </source>
</evidence>
<dbReference type="SUPFAM" id="SSF51316">
    <property type="entry name" value="Mss4-like"/>
    <property type="match status" value="1"/>
</dbReference>
<evidence type="ECO:0000259" key="5">
    <source>
        <dbReference type="PROSITE" id="PS51891"/>
    </source>
</evidence>
<dbReference type="OrthoDB" id="4188830at2"/>
<dbReference type="KEGG" id="ome:OLMES_2761"/>
<feature type="domain" description="CENP-V/GFA" evidence="5">
    <location>
        <begin position="8"/>
        <end position="120"/>
    </location>
</feature>
<evidence type="ECO:0000256" key="2">
    <source>
        <dbReference type="ARBA" id="ARBA00022723"/>
    </source>
</evidence>
<organism evidence="6 7">
    <name type="scientific">Oleiphilus messinensis</name>
    <dbReference type="NCBI Taxonomy" id="141451"/>
    <lineage>
        <taxon>Bacteria</taxon>
        <taxon>Pseudomonadati</taxon>
        <taxon>Pseudomonadota</taxon>
        <taxon>Gammaproteobacteria</taxon>
        <taxon>Oceanospirillales</taxon>
        <taxon>Oleiphilaceae</taxon>
        <taxon>Oleiphilus</taxon>
    </lineage>
</organism>
<reference evidence="6 7" key="1">
    <citation type="submission" date="2017-05" db="EMBL/GenBank/DDBJ databases">
        <title>Genomic insights into alkan degradation activity of Oleiphilus messinensis.</title>
        <authorList>
            <person name="Kozyavkin S.A."/>
            <person name="Slesarev A.I."/>
            <person name="Golyshin P.N."/>
            <person name="Korzhenkov A."/>
            <person name="Golyshina O.N."/>
            <person name="Toshchakov S.V."/>
        </authorList>
    </citation>
    <scope>NUCLEOTIDE SEQUENCE [LARGE SCALE GENOMIC DNA]</scope>
    <source>
        <strain evidence="6 7">ME102</strain>
    </source>
</reference>
<keyword evidence="2" id="KW-0479">Metal-binding</keyword>
<evidence type="ECO:0000256" key="1">
    <source>
        <dbReference type="ARBA" id="ARBA00005495"/>
    </source>
</evidence>
<dbReference type="Pfam" id="PF04828">
    <property type="entry name" value="GFA"/>
    <property type="match status" value="1"/>
</dbReference>
<dbReference type="Gene3D" id="3.90.1590.10">
    <property type="entry name" value="glutathione-dependent formaldehyde- activating enzyme (gfa)"/>
    <property type="match status" value="1"/>
</dbReference>
<sequence>MNHTTTPVEGTCLCGAVTLSGNAEPHVGVCHCSMCRKWGGGPYFAVDCGTDLKITGEDHVATFSSSEWAERGFCKDCGTHLFYRLKGNQQYMLPAGLLSNQDDFKLDHQIFIDKKPAYYDFANETETMTEAEVFAKYAP</sequence>
<accession>A0A1Y0I8M9</accession>
<dbReference type="PANTHER" id="PTHR33337:SF40">
    <property type="entry name" value="CENP-V_GFA DOMAIN-CONTAINING PROTEIN-RELATED"/>
    <property type="match status" value="1"/>
</dbReference>
<keyword evidence="4" id="KW-0456">Lyase</keyword>
<dbReference type="EMBL" id="CP021425">
    <property type="protein sequence ID" value="ARU56811.1"/>
    <property type="molecule type" value="Genomic_DNA"/>
</dbReference>
<evidence type="ECO:0000313" key="7">
    <source>
        <dbReference type="Proteomes" id="UP000196027"/>
    </source>
</evidence>